<comment type="caution">
    <text evidence="1">The sequence shown here is derived from an EMBL/GenBank/DDBJ whole genome shotgun (WGS) entry which is preliminary data.</text>
</comment>
<reference evidence="1" key="1">
    <citation type="journal article" date="2020" name="mSystems">
        <title>Genome- and Community-Level Interaction Insights into Carbon Utilization and Element Cycling Functions of Hydrothermarchaeota in Hydrothermal Sediment.</title>
        <authorList>
            <person name="Zhou Z."/>
            <person name="Liu Y."/>
            <person name="Xu W."/>
            <person name="Pan J."/>
            <person name="Luo Z.H."/>
            <person name="Li M."/>
        </authorList>
    </citation>
    <scope>NUCLEOTIDE SEQUENCE [LARGE SCALE GENOMIC DNA]</scope>
    <source>
        <strain evidence="1">SpSt-34</strain>
        <strain evidence="2">SpSt-69</strain>
    </source>
</reference>
<name>A0A7C2K2T5_UNCW3</name>
<sequence>MERYGGFHVVERDSKTYDATLLIKARGTPLGAYYIGDISGYHYSGAEIKGESLLLVKDKTFKWTFSHRREPAGTIYWRYPTPNDALFKEVFNEVFYSHIMKVLSALRGIEPLISALKDVNWHVREAVAYALGEIKDLRAVEPLISALKDVNSSVRRAAAKALEEITGQNFGEDQAKWQEWWEKNKGRLQK</sequence>
<dbReference type="AlphaFoldDB" id="A0A7C2K2T5"/>
<evidence type="ECO:0000313" key="1">
    <source>
        <dbReference type="EMBL" id="HEN27504.1"/>
    </source>
</evidence>
<proteinExistence type="predicted"/>
<dbReference type="PANTHER" id="PTHR12697">
    <property type="entry name" value="PBS LYASE HEAT-LIKE PROTEIN"/>
    <property type="match status" value="1"/>
</dbReference>
<dbReference type="Pfam" id="PF13646">
    <property type="entry name" value="HEAT_2"/>
    <property type="match status" value="1"/>
</dbReference>
<dbReference type="EMBL" id="DSOL01000065">
    <property type="protein sequence ID" value="HEN27504.1"/>
    <property type="molecule type" value="Genomic_DNA"/>
</dbReference>
<dbReference type="PANTHER" id="PTHR12697:SF5">
    <property type="entry name" value="DEOXYHYPUSINE HYDROXYLASE"/>
    <property type="match status" value="1"/>
</dbReference>
<dbReference type="EMBL" id="DTDJ01000008">
    <property type="protein sequence ID" value="HGL16848.1"/>
    <property type="molecule type" value="Genomic_DNA"/>
</dbReference>
<accession>A0A7C2K2T5</accession>
<dbReference type="SUPFAM" id="SSF48371">
    <property type="entry name" value="ARM repeat"/>
    <property type="match status" value="1"/>
</dbReference>
<organism evidence="1">
    <name type="scientific">candidate division WOR-3 bacterium</name>
    <dbReference type="NCBI Taxonomy" id="2052148"/>
    <lineage>
        <taxon>Bacteria</taxon>
        <taxon>Bacteria division WOR-3</taxon>
    </lineage>
</organism>
<dbReference type="GO" id="GO:0016491">
    <property type="term" value="F:oxidoreductase activity"/>
    <property type="evidence" value="ECO:0007669"/>
    <property type="project" value="TreeGrafter"/>
</dbReference>
<gene>
    <name evidence="1" type="ORF">ENQ77_02330</name>
    <name evidence="2" type="ORF">ENU66_00680</name>
</gene>
<protein>
    <submittedName>
        <fullName evidence="1">HEAT repeat domain-containing protein</fullName>
    </submittedName>
</protein>
<dbReference type="InterPro" id="IPR004155">
    <property type="entry name" value="PBS_lyase_HEAT"/>
</dbReference>
<dbReference type="Gene3D" id="1.25.10.10">
    <property type="entry name" value="Leucine-rich Repeat Variant"/>
    <property type="match status" value="1"/>
</dbReference>
<dbReference type="SMART" id="SM00567">
    <property type="entry name" value="EZ_HEAT"/>
    <property type="match status" value="1"/>
</dbReference>
<evidence type="ECO:0000313" key="2">
    <source>
        <dbReference type="EMBL" id="HGL16848.1"/>
    </source>
</evidence>
<dbReference type="InterPro" id="IPR011989">
    <property type="entry name" value="ARM-like"/>
</dbReference>
<dbReference type="InterPro" id="IPR016024">
    <property type="entry name" value="ARM-type_fold"/>
</dbReference>